<dbReference type="InterPro" id="IPR024447">
    <property type="entry name" value="YXWGXW_rpt"/>
</dbReference>
<sequence>MSHTPSSWRSAALCAGALAVATLVTGCVVAPAEPYAYGNTGAVVVSSEAPPPLRYEPAPVAVAPIATQIWIGGFWDWNGGRYVWREGRWAAPPHRGDHWVPREWVRSPHGWQARGGHWERR</sequence>
<feature type="signal peptide" evidence="1">
    <location>
        <begin position="1"/>
        <end position="32"/>
    </location>
</feature>
<dbReference type="RefSeq" id="WP_182326739.1">
    <property type="nucleotide sequence ID" value="NZ_CP058554.1"/>
</dbReference>
<keyword evidence="1" id="KW-0732">Signal</keyword>
<dbReference type="AlphaFoldDB" id="A0A7G5EE94"/>
<protein>
    <submittedName>
        <fullName evidence="2">YXWGXW repeat-containing protein</fullName>
    </submittedName>
</protein>
<accession>A0A7G5EE94</accession>
<feature type="chain" id="PRO_5028919064" evidence="1">
    <location>
        <begin position="33"/>
        <end position="121"/>
    </location>
</feature>
<dbReference type="Pfam" id="PF12779">
    <property type="entry name" value="WXXGXW"/>
    <property type="match status" value="1"/>
</dbReference>
<proteinExistence type="predicted"/>
<evidence type="ECO:0000313" key="3">
    <source>
        <dbReference type="Proteomes" id="UP000515240"/>
    </source>
</evidence>
<dbReference type="KEGG" id="cpis:HS961_05465"/>
<keyword evidence="3" id="KW-1185">Reference proteome</keyword>
<dbReference type="Proteomes" id="UP000515240">
    <property type="component" value="Chromosome"/>
</dbReference>
<name>A0A7G5EE94_9BURK</name>
<organism evidence="2 3">
    <name type="scientific">Comamonas piscis</name>
    <dbReference type="NCBI Taxonomy" id="1562974"/>
    <lineage>
        <taxon>Bacteria</taxon>
        <taxon>Pseudomonadati</taxon>
        <taxon>Pseudomonadota</taxon>
        <taxon>Betaproteobacteria</taxon>
        <taxon>Burkholderiales</taxon>
        <taxon>Comamonadaceae</taxon>
        <taxon>Comamonas</taxon>
    </lineage>
</organism>
<reference evidence="2 3" key="1">
    <citation type="journal article" date="2020" name="G3 (Bethesda)">
        <title>CeMbio - The Caenorhabditis elegans Microbiome Resource.</title>
        <authorList>
            <person name="Dirksen P."/>
            <person name="Assie A."/>
            <person name="Zimmermann J."/>
            <person name="Zhang F."/>
            <person name="Tietje A.M."/>
            <person name="Marsh S.A."/>
            <person name="Felix M.A."/>
            <person name="Shapira M."/>
            <person name="Kaleta C."/>
            <person name="Schulenburg H."/>
            <person name="Samuel B."/>
        </authorList>
    </citation>
    <scope>NUCLEOTIDE SEQUENCE [LARGE SCALE GENOMIC DNA]</scope>
    <source>
        <strain evidence="2 3">BIGb0172</strain>
    </source>
</reference>
<gene>
    <name evidence="2" type="ORF">HS961_05465</name>
</gene>
<evidence type="ECO:0000313" key="2">
    <source>
        <dbReference type="EMBL" id="QMV72319.1"/>
    </source>
</evidence>
<dbReference type="EMBL" id="CP058554">
    <property type="protein sequence ID" value="QMV72319.1"/>
    <property type="molecule type" value="Genomic_DNA"/>
</dbReference>
<evidence type="ECO:0000256" key="1">
    <source>
        <dbReference type="SAM" id="SignalP"/>
    </source>
</evidence>